<accession>A0A4T2C8R1</accession>
<dbReference type="AlphaFoldDB" id="A0A4T2C8R1"/>
<dbReference type="SUPFAM" id="SSF54909">
    <property type="entry name" value="Dimeric alpha+beta barrel"/>
    <property type="match status" value="1"/>
</dbReference>
<feature type="domain" description="ABM" evidence="1">
    <location>
        <begin position="3"/>
        <end position="92"/>
    </location>
</feature>
<gene>
    <name evidence="2" type="ORF">D4765_01030</name>
</gene>
<protein>
    <recommendedName>
        <fullName evidence="1">ABM domain-containing protein</fullName>
    </recommendedName>
</protein>
<dbReference type="OrthoDB" id="7867302at2"/>
<dbReference type="InterPro" id="IPR011008">
    <property type="entry name" value="Dimeric_a/b-barrel"/>
</dbReference>
<dbReference type="InterPro" id="IPR007138">
    <property type="entry name" value="ABM_dom"/>
</dbReference>
<dbReference type="RefSeq" id="WP_136640371.1">
    <property type="nucleotide sequence ID" value="NZ_QYRT01000002.1"/>
</dbReference>
<organism evidence="2 3">
    <name type="scientific">Subtercola vilae</name>
    <dbReference type="NCBI Taxonomy" id="2056433"/>
    <lineage>
        <taxon>Bacteria</taxon>
        <taxon>Bacillati</taxon>
        <taxon>Actinomycetota</taxon>
        <taxon>Actinomycetes</taxon>
        <taxon>Micrococcales</taxon>
        <taxon>Microbacteriaceae</taxon>
        <taxon>Subtercola</taxon>
    </lineage>
</organism>
<name>A0A4T2C8R1_9MICO</name>
<dbReference type="Gene3D" id="3.30.70.100">
    <property type="match status" value="1"/>
</dbReference>
<sequence>MPTTALLDLTIKPEALGGAHAAISTVLEATRAFEGNLGVDVVVDVNDPAHILLIEHWASIEADEAYRAWRETDEGKSDLGSLLAAAPTLTIFTDAPGV</sequence>
<proteinExistence type="predicted"/>
<comment type="caution">
    <text evidence="2">The sequence shown here is derived from an EMBL/GenBank/DDBJ whole genome shotgun (WGS) entry which is preliminary data.</text>
</comment>
<dbReference type="Proteomes" id="UP000306192">
    <property type="component" value="Unassembled WGS sequence"/>
</dbReference>
<dbReference type="Pfam" id="PF03992">
    <property type="entry name" value="ABM"/>
    <property type="match status" value="1"/>
</dbReference>
<dbReference type="PROSITE" id="PS51725">
    <property type="entry name" value="ABM"/>
    <property type="match status" value="1"/>
</dbReference>
<evidence type="ECO:0000313" key="3">
    <source>
        <dbReference type="Proteomes" id="UP000306192"/>
    </source>
</evidence>
<keyword evidence="3" id="KW-1185">Reference proteome</keyword>
<dbReference type="EMBL" id="QYRT01000002">
    <property type="protein sequence ID" value="TIH40600.1"/>
    <property type="molecule type" value="Genomic_DNA"/>
</dbReference>
<reference evidence="2 3" key="1">
    <citation type="journal article" date="2019" name="Microorganisms">
        <title>Systematic Affiliation and Genome Analysis of Subtercola vilae DB165(T) with Particular Emphasis on Cold Adaptation of an Isolate from a High-Altitude Cold Volcano Lake.</title>
        <authorList>
            <person name="Villalobos A.S."/>
            <person name="Wiese J."/>
            <person name="Imhoff J.F."/>
            <person name="Dorador C."/>
            <person name="Keller A."/>
            <person name="Hentschel U."/>
        </authorList>
    </citation>
    <scope>NUCLEOTIDE SEQUENCE [LARGE SCALE GENOMIC DNA]</scope>
    <source>
        <strain evidence="2 3">DB165</strain>
    </source>
</reference>
<evidence type="ECO:0000313" key="2">
    <source>
        <dbReference type="EMBL" id="TIH40600.1"/>
    </source>
</evidence>
<evidence type="ECO:0000259" key="1">
    <source>
        <dbReference type="PROSITE" id="PS51725"/>
    </source>
</evidence>